<dbReference type="Proteomes" id="UP000996601">
    <property type="component" value="Unassembled WGS sequence"/>
</dbReference>
<dbReference type="PANTHER" id="PTHR42881">
    <property type="entry name" value="PROLYL ENDOPEPTIDASE"/>
    <property type="match status" value="1"/>
</dbReference>
<evidence type="ECO:0000256" key="5">
    <source>
        <dbReference type="ARBA" id="ARBA00022801"/>
    </source>
</evidence>
<feature type="chain" id="PRO_5046191650" description="prolyl oligopeptidase" evidence="7">
    <location>
        <begin position="22"/>
        <end position="710"/>
    </location>
</feature>
<dbReference type="Pfam" id="PF02897">
    <property type="entry name" value="Peptidase_S9_N"/>
    <property type="match status" value="1"/>
</dbReference>
<gene>
    <name evidence="10" type="ORF">GB927_004100</name>
</gene>
<keyword evidence="6" id="KW-0720">Serine protease</keyword>
<name>A0ABT1R220_9HYPH</name>
<evidence type="ECO:0000256" key="1">
    <source>
        <dbReference type="ARBA" id="ARBA00001070"/>
    </source>
</evidence>
<keyword evidence="5" id="KW-0378">Hydrolase</keyword>
<proteinExistence type="inferred from homology"/>
<dbReference type="InterPro" id="IPR002470">
    <property type="entry name" value="Peptidase_S9A"/>
</dbReference>
<evidence type="ECO:0000259" key="9">
    <source>
        <dbReference type="Pfam" id="PF02897"/>
    </source>
</evidence>
<dbReference type="PRINTS" id="PR00862">
    <property type="entry name" value="PROLIGOPTASE"/>
</dbReference>
<comment type="catalytic activity">
    <reaction evidence="1">
        <text>Hydrolysis of Pro-|-Xaa &gt;&gt; Ala-|-Xaa in oligopeptides.</text>
        <dbReference type="EC" id="3.4.21.26"/>
    </reaction>
</comment>
<dbReference type="EC" id="3.4.21.26" evidence="3"/>
<dbReference type="SUPFAM" id="SSF50993">
    <property type="entry name" value="Peptidase/esterase 'gauge' domain"/>
    <property type="match status" value="1"/>
</dbReference>
<dbReference type="InterPro" id="IPR023302">
    <property type="entry name" value="Pept_S9A_N"/>
</dbReference>
<feature type="signal peptide" evidence="7">
    <location>
        <begin position="1"/>
        <end position="21"/>
    </location>
</feature>
<dbReference type="EMBL" id="WHSB02000001">
    <property type="protein sequence ID" value="MCQ4629206.1"/>
    <property type="molecule type" value="Genomic_DNA"/>
</dbReference>
<dbReference type="PROSITE" id="PS00708">
    <property type="entry name" value="PRO_ENDOPEP_SER"/>
    <property type="match status" value="1"/>
</dbReference>
<dbReference type="InterPro" id="IPR029058">
    <property type="entry name" value="AB_hydrolase_fold"/>
</dbReference>
<evidence type="ECO:0000256" key="7">
    <source>
        <dbReference type="SAM" id="SignalP"/>
    </source>
</evidence>
<dbReference type="InterPro" id="IPR002471">
    <property type="entry name" value="Pept_S9_AS"/>
</dbReference>
<feature type="domain" description="Peptidase S9A N-terminal" evidence="9">
    <location>
        <begin position="30"/>
        <end position="434"/>
    </location>
</feature>
<feature type="domain" description="Peptidase S9 prolyl oligopeptidase catalytic" evidence="8">
    <location>
        <begin position="496"/>
        <end position="703"/>
    </location>
</feature>
<dbReference type="Gene3D" id="3.40.50.1820">
    <property type="entry name" value="alpha/beta hydrolase"/>
    <property type="match status" value="1"/>
</dbReference>
<protein>
    <recommendedName>
        <fullName evidence="3">prolyl oligopeptidase</fullName>
        <ecNumber evidence="3">3.4.21.26</ecNumber>
    </recommendedName>
</protein>
<dbReference type="InterPro" id="IPR051167">
    <property type="entry name" value="Prolyl_oligopep/macrocyclase"/>
</dbReference>
<evidence type="ECO:0000256" key="3">
    <source>
        <dbReference type="ARBA" id="ARBA00011897"/>
    </source>
</evidence>
<comment type="similarity">
    <text evidence="2">Belongs to the peptidase S9A family.</text>
</comment>
<evidence type="ECO:0000313" key="10">
    <source>
        <dbReference type="EMBL" id="MCQ4629206.1"/>
    </source>
</evidence>
<keyword evidence="11" id="KW-1185">Reference proteome</keyword>
<keyword evidence="4" id="KW-0645">Protease</keyword>
<evidence type="ECO:0000256" key="2">
    <source>
        <dbReference type="ARBA" id="ARBA00005228"/>
    </source>
</evidence>
<dbReference type="PANTHER" id="PTHR42881:SF2">
    <property type="entry name" value="PROLYL ENDOPEPTIDASE"/>
    <property type="match status" value="1"/>
</dbReference>
<organism evidence="10 11">
    <name type="scientific">Shinella lacus</name>
    <dbReference type="NCBI Taxonomy" id="2654216"/>
    <lineage>
        <taxon>Bacteria</taxon>
        <taxon>Pseudomonadati</taxon>
        <taxon>Pseudomonadota</taxon>
        <taxon>Alphaproteobacteria</taxon>
        <taxon>Hyphomicrobiales</taxon>
        <taxon>Rhizobiaceae</taxon>
        <taxon>Shinella</taxon>
    </lineage>
</organism>
<dbReference type="Pfam" id="PF00326">
    <property type="entry name" value="Peptidase_S9"/>
    <property type="match status" value="1"/>
</dbReference>
<sequence length="710" mass="78233">MKLRRKTAHTPWALSICPAFANEDTLLTYPETKRVDVVDNHFGTTIADPYRWLENDVRRDPDVAAWIDAQNRITRSHLADLPGREVFRARLTELFDFERLTAPDKKGNRYFFTRNSGLANQETLVVREGLDGQDRVLIDPNSWSEDGANALAEWSASEDGSRVAFATQEGGTDWRTIRVLDVETGTLLEDEIAWVRFTSISWATDGTGFFYSRFPEPEKGKVFEATVAGHAVYFHALGTPQSQDRLVYATPEQPHLLHFAGVTEDGRYVITYSSPGSGGSALTVLDLTGEDRKPHALVEDFEHYWSVVGNVGTKLFLTTQKGAERGKIVALDLGDTQPQFTDIVAENEAVLSSASLLGGRLIVCYFVDAKTKIERFKLDGTPDGVIDLPGIGSAGGFHGRAADDEAFFVFTSHNAPTTIYRYDVTTNTKSPWAEPKVAIDLDRIVVEQRFYASKDGTKVPMFIVRRKDVTGPAPTLLYGYGGFAISMIPFYSPASLAWVEQGGAFAVASIRGGGEYGKSWHDAGRRENKQNVFDDFIAAGEYLKAEGITPPDGLAIQGESNGGLLVGAVVNQRPDLFAAALPGVGVMDMLRFHRFTGGQLWMQDFGDPAKERDFRNLLSYSPYHTIQANGAYPAILVTTADTDDRVVPGHSFKYVAALQAADLGARPRLLRVDTRAGHGAGKPTDKMIEEFADMWAFAARWTGLEIETRT</sequence>
<keyword evidence="7" id="KW-0732">Signal</keyword>
<dbReference type="InterPro" id="IPR001375">
    <property type="entry name" value="Peptidase_S9_cat"/>
</dbReference>
<evidence type="ECO:0000313" key="11">
    <source>
        <dbReference type="Proteomes" id="UP000996601"/>
    </source>
</evidence>
<accession>A0ABT1R220</accession>
<comment type="caution">
    <text evidence="10">The sequence shown here is derived from an EMBL/GenBank/DDBJ whole genome shotgun (WGS) entry which is preliminary data.</text>
</comment>
<evidence type="ECO:0000256" key="6">
    <source>
        <dbReference type="ARBA" id="ARBA00022825"/>
    </source>
</evidence>
<dbReference type="Gene3D" id="2.130.10.120">
    <property type="entry name" value="Prolyl oligopeptidase, N-terminal domain"/>
    <property type="match status" value="1"/>
</dbReference>
<reference evidence="10" key="1">
    <citation type="submission" date="2021-07" db="EMBL/GenBank/DDBJ databases">
        <title>Shinella sp. nov., a novel member of the genus Shinella from water.</title>
        <authorList>
            <person name="Deng Y."/>
        </authorList>
    </citation>
    <scope>NUCLEOTIDE SEQUENCE</scope>
    <source>
        <strain evidence="10">CPCC 100929</strain>
    </source>
</reference>
<evidence type="ECO:0000259" key="8">
    <source>
        <dbReference type="Pfam" id="PF00326"/>
    </source>
</evidence>
<dbReference type="SUPFAM" id="SSF53474">
    <property type="entry name" value="alpha/beta-Hydrolases"/>
    <property type="match status" value="1"/>
</dbReference>
<evidence type="ECO:0000256" key="4">
    <source>
        <dbReference type="ARBA" id="ARBA00022670"/>
    </source>
</evidence>